<dbReference type="Pfam" id="PF01270">
    <property type="entry name" value="Glyco_hydro_8"/>
    <property type="match status" value="1"/>
</dbReference>
<dbReference type="Gene3D" id="1.50.10.10">
    <property type="match status" value="1"/>
</dbReference>
<keyword evidence="3" id="KW-0326">Glycosidase</keyword>
<evidence type="ECO:0000256" key="3">
    <source>
        <dbReference type="ARBA" id="ARBA00023295"/>
    </source>
</evidence>
<dbReference type="InterPro" id="IPR002037">
    <property type="entry name" value="Glyco_hydro_8"/>
</dbReference>
<dbReference type="EMBL" id="KF124276">
    <property type="protein sequence ID" value="AIA91592.1"/>
    <property type="molecule type" value="Genomic_DNA"/>
</dbReference>
<dbReference type="InterPro" id="IPR008928">
    <property type="entry name" value="6-hairpin_glycosidase_sf"/>
</dbReference>
<dbReference type="InterPro" id="IPR012341">
    <property type="entry name" value="6hp_glycosidase-like_sf"/>
</dbReference>
<reference evidence="4" key="1">
    <citation type="journal article" date="2013" name="Environ. Microbiol.">
        <title>Seasonally variable intestinal metagenomes of the red palm weevil (Rhynchophorus ferrugineus).</title>
        <authorList>
            <person name="Jia S."/>
            <person name="Zhang X."/>
            <person name="Zhang G."/>
            <person name="Yin A."/>
            <person name="Zhang S."/>
            <person name="Li F."/>
            <person name="Wang L."/>
            <person name="Zhao D."/>
            <person name="Yun Q."/>
            <person name="Tala"/>
            <person name="Wang J."/>
            <person name="Sun G."/>
            <person name="Baabdullah M."/>
            <person name="Yu X."/>
            <person name="Hu S."/>
            <person name="Al-Mssallem I.S."/>
            <person name="Yu J."/>
        </authorList>
    </citation>
    <scope>NUCLEOTIDE SEQUENCE</scope>
</reference>
<sequence length="92" mass="10579">MYINTTDSNSTLRALSESQGYGMVFTALVGKQSDYDKLLLFFQNHQYSNTGLMSWEIDMNSNSALDNNATDGDLWIAYSLFRAYDRWNDKNI</sequence>
<dbReference type="GO" id="GO:0005975">
    <property type="term" value="P:carbohydrate metabolic process"/>
    <property type="evidence" value="ECO:0007669"/>
    <property type="project" value="InterPro"/>
</dbReference>
<dbReference type="SUPFAM" id="SSF48208">
    <property type="entry name" value="Six-hairpin glycosidases"/>
    <property type="match status" value="1"/>
</dbReference>
<organism evidence="4">
    <name type="scientific">uncultured Streptococcus sp</name>
    <dbReference type="NCBI Taxonomy" id="83427"/>
    <lineage>
        <taxon>Bacteria</taxon>
        <taxon>Bacillati</taxon>
        <taxon>Bacillota</taxon>
        <taxon>Bacilli</taxon>
        <taxon>Lactobacillales</taxon>
        <taxon>Streptococcaceae</taxon>
        <taxon>Streptococcus</taxon>
        <taxon>environmental samples</taxon>
    </lineage>
</organism>
<protein>
    <submittedName>
        <fullName evidence="4">Glyco_hydro_8</fullName>
    </submittedName>
</protein>
<dbReference type="AlphaFoldDB" id="A0A060C9G6"/>
<evidence type="ECO:0000256" key="1">
    <source>
        <dbReference type="ARBA" id="ARBA00009209"/>
    </source>
</evidence>
<evidence type="ECO:0000256" key="2">
    <source>
        <dbReference type="ARBA" id="ARBA00022801"/>
    </source>
</evidence>
<comment type="similarity">
    <text evidence="1">Belongs to the glycosyl hydrolase 8 (cellulase D) family.</text>
</comment>
<name>A0A060C9G6_9STRE</name>
<evidence type="ECO:0000313" key="4">
    <source>
        <dbReference type="EMBL" id="AIA91592.1"/>
    </source>
</evidence>
<proteinExistence type="inferred from homology"/>
<keyword evidence="2" id="KW-0378">Hydrolase</keyword>
<accession>A0A060C9G6</accession>
<dbReference type="GO" id="GO:0004553">
    <property type="term" value="F:hydrolase activity, hydrolyzing O-glycosyl compounds"/>
    <property type="evidence" value="ECO:0007669"/>
    <property type="project" value="InterPro"/>
</dbReference>
<dbReference type="PRINTS" id="PR00735">
    <property type="entry name" value="GLHYDRLASE8"/>
</dbReference>